<dbReference type="SUPFAM" id="SSF49899">
    <property type="entry name" value="Concanavalin A-like lectins/glucanases"/>
    <property type="match status" value="1"/>
</dbReference>
<name>A0A8H7J4F9_9PLEO</name>
<evidence type="ECO:0000256" key="11">
    <source>
        <dbReference type="ARBA" id="ARBA00023316"/>
    </source>
</evidence>
<reference evidence="16" key="1">
    <citation type="submission" date="2018-12" db="EMBL/GenBank/DDBJ databases">
        <authorList>
            <person name="Syme R.A."/>
            <person name="Farfan-Caceres L."/>
            <person name="Lichtenzveig J."/>
        </authorList>
    </citation>
    <scope>NUCLEOTIDE SEQUENCE</scope>
    <source>
        <strain evidence="16">Al4</strain>
    </source>
</reference>
<keyword evidence="4" id="KW-0328">Glycosyltransferase</keyword>
<evidence type="ECO:0000256" key="4">
    <source>
        <dbReference type="ARBA" id="ARBA00022676"/>
    </source>
</evidence>
<evidence type="ECO:0000313" key="16">
    <source>
        <dbReference type="EMBL" id="KAF9696410.1"/>
    </source>
</evidence>
<keyword evidence="7" id="KW-0378">Hydrolase</keyword>
<evidence type="ECO:0000256" key="2">
    <source>
        <dbReference type="ARBA" id="ARBA00004370"/>
    </source>
</evidence>
<keyword evidence="8" id="KW-0472">Membrane</keyword>
<feature type="compositionally biased region" description="Low complexity" evidence="13">
    <location>
        <begin position="423"/>
        <end position="435"/>
    </location>
</feature>
<evidence type="ECO:0000256" key="3">
    <source>
        <dbReference type="ARBA" id="ARBA00012729"/>
    </source>
</evidence>
<feature type="compositionally biased region" description="Low complexity" evidence="13">
    <location>
        <begin position="294"/>
        <end position="318"/>
    </location>
</feature>
<dbReference type="Pfam" id="PF00722">
    <property type="entry name" value="Glyco_hydro_16"/>
    <property type="match status" value="1"/>
</dbReference>
<keyword evidence="10" id="KW-0326">Glycosidase</keyword>
<comment type="similarity">
    <text evidence="12">Belongs to the glycosyl hydrolase 16 family. CRH1 subfamily.</text>
</comment>
<dbReference type="AlphaFoldDB" id="A0A8H7J4F9"/>
<comment type="catalytic activity">
    <reaction evidence="1">
        <text>Random endo-hydrolysis of N-acetyl-beta-D-glucosaminide (1-&gt;4)-beta-linkages in chitin and chitodextrins.</text>
        <dbReference type="EC" id="3.2.1.14"/>
    </reaction>
</comment>
<reference evidence="16" key="2">
    <citation type="submission" date="2020-09" db="EMBL/GenBank/DDBJ databases">
        <title>Reference genome assembly for Australian Ascochyta lentis isolate Al4.</title>
        <authorList>
            <person name="Lee R.C."/>
            <person name="Farfan-Caceres L.M."/>
            <person name="Debler J.W."/>
            <person name="Williams A.H."/>
            <person name="Henares B.M."/>
        </authorList>
    </citation>
    <scope>NUCLEOTIDE SEQUENCE</scope>
    <source>
        <strain evidence="16">Al4</strain>
    </source>
</reference>
<keyword evidence="11" id="KW-0961">Cell wall biogenesis/degradation</keyword>
<dbReference type="GO" id="GO:0016757">
    <property type="term" value="F:glycosyltransferase activity"/>
    <property type="evidence" value="ECO:0007669"/>
    <property type="project" value="UniProtKB-KW"/>
</dbReference>
<dbReference type="InterPro" id="IPR013320">
    <property type="entry name" value="ConA-like_dom_sf"/>
</dbReference>
<dbReference type="GO" id="GO:0009277">
    <property type="term" value="C:fungal-type cell wall"/>
    <property type="evidence" value="ECO:0007669"/>
    <property type="project" value="TreeGrafter"/>
</dbReference>
<keyword evidence="17" id="KW-1185">Reference proteome</keyword>
<feature type="signal peptide" evidence="14">
    <location>
        <begin position="1"/>
        <end position="18"/>
    </location>
</feature>
<protein>
    <recommendedName>
        <fullName evidence="3">chitinase</fullName>
        <ecNumber evidence="3">3.2.1.14</ecNumber>
    </recommendedName>
</protein>
<feature type="region of interest" description="Disordered" evidence="13">
    <location>
        <begin position="394"/>
        <end position="435"/>
    </location>
</feature>
<dbReference type="CDD" id="cd02183">
    <property type="entry name" value="GH16_fungal_CRH1_transglycosylase"/>
    <property type="match status" value="1"/>
</dbReference>
<evidence type="ECO:0000256" key="8">
    <source>
        <dbReference type="ARBA" id="ARBA00023136"/>
    </source>
</evidence>
<dbReference type="GO" id="GO:0016020">
    <property type="term" value="C:membrane"/>
    <property type="evidence" value="ECO:0007669"/>
    <property type="project" value="UniProtKB-SubCell"/>
</dbReference>
<dbReference type="PANTHER" id="PTHR10963">
    <property type="entry name" value="GLYCOSYL HYDROLASE-RELATED"/>
    <property type="match status" value="1"/>
</dbReference>
<feature type="compositionally biased region" description="Polar residues" evidence="13">
    <location>
        <begin position="319"/>
        <end position="347"/>
    </location>
</feature>
<evidence type="ECO:0000259" key="15">
    <source>
        <dbReference type="PROSITE" id="PS51762"/>
    </source>
</evidence>
<dbReference type="GO" id="GO:0008843">
    <property type="term" value="F:endochitinase activity"/>
    <property type="evidence" value="ECO:0007669"/>
    <property type="project" value="UniProtKB-EC"/>
</dbReference>
<dbReference type="PROSITE" id="PS51762">
    <property type="entry name" value="GH16_2"/>
    <property type="match status" value="1"/>
</dbReference>
<sequence length="527" mass="53169">MRFTSYAAASALAALATAQTFTDCNPTEKECPNDPAMPQTWETDFTAGKDAIKGWKQTAGSLTYSAEGAEFSVAKKGDAPTIGSEAYLHFGYVEVKMKAAPGQGIISSIVLQSDNLDEVDWEWIGGVDTKTQMNYFGKGNTTTYDRMVEADVSSTQNEFHTYALNWTSESLTWIIDNKPMRTLNYADANGGKNFPQTPCNVRLGNWPGGDSENEGTRQWAGGEVDYSKAPFKMTVASIKVINYSPGTEYHWKDKSGSFESIEVVGAGNKDGAPQNTAVLDASASATGSGAPLESGFAAPSATATAGSGNSASNGSSTTCTKGQQQATPAPSDTTQTTAAVSGGNSDFNYPVPTGSVSTPAGSANTPVADGSGSSNGTAEEAPCSCGIATVTVTGTPPSGDAPPATGAPSAPASSPVLGGVGSTPGAAPPASSAIVSSALPGQPPATLTSVVSSPPYATTGLIFETGPAPSVPVVPMPSAPSGVLPSSSGNATVPTPSAPAEFTGAASANRAGVAVMALVGVAMLFAF</sequence>
<keyword evidence="6 14" id="KW-0732">Signal</keyword>
<gene>
    <name evidence="16" type="ORF">EKO04_005737</name>
</gene>
<evidence type="ECO:0000256" key="13">
    <source>
        <dbReference type="SAM" id="MobiDB-lite"/>
    </source>
</evidence>
<evidence type="ECO:0000256" key="10">
    <source>
        <dbReference type="ARBA" id="ARBA00023295"/>
    </source>
</evidence>
<dbReference type="GO" id="GO:0031505">
    <property type="term" value="P:fungal-type cell wall organization"/>
    <property type="evidence" value="ECO:0007669"/>
    <property type="project" value="TreeGrafter"/>
</dbReference>
<evidence type="ECO:0000256" key="9">
    <source>
        <dbReference type="ARBA" id="ARBA00023180"/>
    </source>
</evidence>
<evidence type="ECO:0000256" key="7">
    <source>
        <dbReference type="ARBA" id="ARBA00022801"/>
    </source>
</evidence>
<evidence type="ECO:0000256" key="12">
    <source>
        <dbReference type="ARBA" id="ARBA00038074"/>
    </source>
</evidence>
<evidence type="ECO:0000313" key="17">
    <source>
        <dbReference type="Proteomes" id="UP000651452"/>
    </source>
</evidence>
<accession>A0A8H7J4F9</accession>
<dbReference type="Gene3D" id="2.60.120.200">
    <property type="match status" value="1"/>
</dbReference>
<feature type="domain" description="GH16" evidence="15">
    <location>
        <begin position="4"/>
        <end position="235"/>
    </location>
</feature>
<keyword evidence="9" id="KW-0325">Glycoprotein</keyword>
<organism evidence="16 17">
    <name type="scientific">Ascochyta lentis</name>
    <dbReference type="NCBI Taxonomy" id="205686"/>
    <lineage>
        <taxon>Eukaryota</taxon>
        <taxon>Fungi</taxon>
        <taxon>Dikarya</taxon>
        <taxon>Ascomycota</taxon>
        <taxon>Pezizomycotina</taxon>
        <taxon>Dothideomycetes</taxon>
        <taxon>Pleosporomycetidae</taxon>
        <taxon>Pleosporales</taxon>
        <taxon>Pleosporineae</taxon>
        <taxon>Didymellaceae</taxon>
        <taxon>Ascochyta</taxon>
    </lineage>
</organism>
<feature type="compositionally biased region" description="Low complexity" evidence="13">
    <location>
        <begin position="394"/>
        <end position="415"/>
    </location>
</feature>
<dbReference type="PANTHER" id="PTHR10963:SF27">
    <property type="entry name" value="GLYCOSIDASE-RELATED"/>
    <property type="match status" value="1"/>
</dbReference>
<evidence type="ECO:0000256" key="14">
    <source>
        <dbReference type="SAM" id="SignalP"/>
    </source>
</evidence>
<feature type="region of interest" description="Disordered" evidence="13">
    <location>
        <begin position="285"/>
        <end position="381"/>
    </location>
</feature>
<feature type="compositionally biased region" description="Polar residues" evidence="13">
    <location>
        <begin position="354"/>
        <end position="377"/>
    </location>
</feature>
<comment type="caution">
    <text evidence="16">The sequence shown here is derived from an EMBL/GenBank/DDBJ whole genome shotgun (WGS) entry which is preliminary data.</text>
</comment>
<dbReference type="Proteomes" id="UP000651452">
    <property type="component" value="Unassembled WGS sequence"/>
</dbReference>
<comment type="subcellular location">
    <subcellularLocation>
        <location evidence="2">Membrane</location>
    </subcellularLocation>
</comment>
<evidence type="ECO:0000256" key="1">
    <source>
        <dbReference type="ARBA" id="ARBA00000822"/>
    </source>
</evidence>
<dbReference type="EMBL" id="RZGK01000009">
    <property type="protein sequence ID" value="KAF9696410.1"/>
    <property type="molecule type" value="Genomic_DNA"/>
</dbReference>
<proteinExistence type="inferred from homology"/>
<dbReference type="EC" id="3.2.1.14" evidence="3"/>
<keyword evidence="5" id="KW-0808">Transferase</keyword>
<dbReference type="InterPro" id="IPR050546">
    <property type="entry name" value="Glycosyl_Hydrlase_16"/>
</dbReference>
<dbReference type="InterPro" id="IPR000757">
    <property type="entry name" value="Beta-glucanase-like"/>
</dbReference>
<evidence type="ECO:0000256" key="5">
    <source>
        <dbReference type="ARBA" id="ARBA00022679"/>
    </source>
</evidence>
<dbReference type="OrthoDB" id="4781at2759"/>
<feature type="chain" id="PRO_5034014671" description="chitinase" evidence="14">
    <location>
        <begin position="19"/>
        <end position="527"/>
    </location>
</feature>
<dbReference type="GO" id="GO:0005975">
    <property type="term" value="P:carbohydrate metabolic process"/>
    <property type="evidence" value="ECO:0007669"/>
    <property type="project" value="InterPro"/>
</dbReference>
<evidence type="ECO:0000256" key="6">
    <source>
        <dbReference type="ARBA" id="ARBA00022729"/>
    </source>
</evidence>